<proteinExistence type="predicted"/>
<organism evidence="2 3">
    <name type="scientific">Burkholderia multivorans CGD2</name>
    <dbReference type="NCBI Taxonomy" id="513052"/>
    <lineage>
        <taxon>Bacteria</taxon>
        <taxon>Pseudomonadati</taxon>
        <taxon>Pseudomonadota</taxon>
        <taxon>Betaproteobacteria</taxon>
        <taxon>Burkholderiales</taxon>
        <taxon>Burkholderiaceae</taxon>
        <taxon>Burkholderia</taxon>
        <taxon>Burkholderia cepacia complex</taxon>
    </lineage>
</organism>
<dbReference type="AlphaFoldDB" id="B9BHD6"/>
<name>B9BHD6_9BURK</name>
<comment type="caution">
    <text evidence="2">The sequence shown here is derived from an EMBL/GenBank/DDBJ whole genome shotgun (WGS) entry which is preliminary data.</text>
</comment>
<reference evidence="2 3" key="1">
    <citation type="journal article" date="2012" name="J. Bacteriol.">
        <title>Draft Genome Sequence Determination for Cystic Fibrosis and Chronic Granulomatous Disease Burkholderia multivorans Isolates.</title>
        <authorList>
            <person name="Varga J.J."/>
            <person name="Losada L."/>
            <person name="Zelazny A.M."/>
            <person name="Brinkac L."/>
            <person name="Harkins D."/>
            <person name="Radune D."/>
            <person name="Hostetler J."/>
            <person name="Sampaio E.P."/>
            <person name="Ronning C.M."/>
            <person name="Nierman W.C."/>
            <person name="Greenberg D.E."/>
            <person name="Holland S.M."/>
            <person name="Goldberg J.B."/>
        </authorList>
    </citation>
    <scope>NUCLEOTIDE SEQUENCE [LARGE SCALE GENOMIC DNA]</scope>
    <source>
        <strain evidence="2 3">CGD2</strain>
    </source>
</reference>
<dbReference type="EMBL" id="ACFC01000001">
    <property type="protein sequence ID" value="EEE09013.1"/>
    <property type="molecule type" value="Genomic_DNA"/>
</dbReference>
<feature type="compositionally biased region" description="Basic and acidic residues" evidence="1">
    <location>
        <begin position="49"/>
        <end position="64"/>
    </location>
</feature>
<feature type="region of interest" description="Disordered" evidence="1">
    <location>
        <begin position="45"/>
        <end position="80"/>
    </location>
</feature>
<evidence type="ECO:0000313" key="3">
    <source>
        <dbReference type="Proteomes" id="UP000004535"/>
    </source>
</evidence>
<evidence type="ECO:0000313" key="2">
    <source>
        <dbReference type="EMBL" id="EEE09013.1"/>
    </source>
</evidence>
<evidence type="ECO:0000256" key="1">
    <source>
        <dbReference type="SAM" id="MobiDB-lite"/>
    </source>
</evidence>
<gene>
    <name evidence="2" type="ORF">BURMUCGD2_4385</name>
</gene>
<sequence>MRYGATNRRHVTSLGSSGRHATAAFFSNFIADILKSQRKLPSGFPERCAATERDSGGTAEDGRRAVAARRPLSGTGKKES</sequence>
<accession>B9BHD6</accession>
<dbReference type="Proteomes" id="UP000004535">
    <property type="component" value="Unassembled WGS sequence"/>
</dbReference>
<protein>
    <submittedName>
        <fullName evidence="2">Uncharacterized protein</fullName>
    </submittedName>
</protein>